<dbReference type="RefSeq" id="WP_141787895.1">
    <property type="nucleotide sequence ID" value="NZ_VFOQ01000001.1"/>
</dbReference>
<dbReference type="Proteomes" id="UP000319514">
    <property type="component" value="Unassembled WGS sequence"/>
</dbReference>
<gene>
    <name evidence="4" type="ORF">FB474_1312</name>
</gene>
<reference evidence="4 5" key="1">
    <citation type="submission" date="2019-06" db="EMBL/GenBank/DDBJ databases">
        <title>Sequencing the genomes of 1000 actinobacteria strains.</title>
        <authorList>
            <person name="Klenk H.-P."/>
        </authorList>
    </citation>
    <scope>NUCLEOTIDE SEQUENCE [LARGE SCALE GENOMIC DNA]</scope>
    <source>
        <strain evidence="4 5">DSM 18082</strain>
    </source>
</reference>
<name>A0A542ZHV8_9MICO</name>
<dbReference type="SMART" id="SM00240">
    <property type="entry name" value="FHA"/>
    <property type="match status" value="1"/>
</dbReference>
<feature type="compositionally biased region" description="Low complexity" evidence="2">
    <location>
        <begin position="113"/>
        <end position="127"/>
    </location>
</feature>
<dbReference type="InterPro" id="IPR025874">
    <property type="entry name" value="DZR"/>
</dbReference>
<dbReference type="CDD" id="cd00060">
    <property type="entry name" value="FHA"/>
    <property type="match status" value="1"/>
</dbReference>
<dbReference type="AlphaFoldDB" id="A0A542ZHV8"/>
<evidence type="ECO:0000256" key="1">
    <source>
        <dbReference type="ARBA" id="ARBA00022553"/>
    </source>
</evidence>
<keyword evidence="5" id="KW-1185">Reference proteome</keyword>
<comment type="caution">
    <text evidence="4">The sequence shown here is derived from an EMBL/GenBank/DDBJ whole genome shotgun (WGS) entry which is preliminary data.</text>
</comment>
<evidence type="ECO:0000313" key="5">
    <source>
        <dbReference type="Proteomes" id="UP000319514"/>
    </source>
</evidence>
<feature type="region of interest" description="Disordered" evidence="2">
    <location>
        <begin position="32"/>
        <end position="79"/>
    </location>
</feature>
<evidence type="ECO:0000256" key="2">
    <source>
        <dbReference type="SAM" id="MobiDB-lite"/>
    </source>
</evidence>
<dbReference type="EMBL" id="VFOQ01000001">
    <property type="protein sequence ID" value="TQL59937.1"/>
    <property type="molecule type" value="Genomic_DNA"/>
</dbReference>
<evidence type="ECO:0000313" key="4">
    <source>
        <dbReference type="EMBL" id="TQL59937.1"/>
    </source>
</evidence>
<dbReference type="Pfam" id="PF00498">
    <property type="entry name" value="FHA"/>
    <property type="match status" value="1"/>
</dbReference>
<feature type="compositionally biased region" description="Low complexity" evidence="2">
    <location>
        <begin position="65"/>
        <end position="74"/>
    </location>
</feature>
<feature type="region of interest" description="Disordered" evidence="2">
    <location>
        <begin position="102"/>
        <end position="130"/>
    </location>
</feature>
<accession>A0A542ZHV8</accession>
<dbReference type="SUPFAM" id="SSF49879">
    <property type="entry name" value="SMAD/FHA domain"/>
    <property type="match status" value="1"/>
</dbReference>
<proteinExistence type="predicted"/>
<dbReference type="PROSITE" id="PS50006">
    <property type="entry name" value="FHA_DOMAIN"/>
    <property type="match status" value="1"/>
</dbReference>
<evidence type="ECO:0000259" key="3">
    <source>
        <dbReference type="PROSITE" id="PS50006"/>
    </source>
</evidence>
<keyword evidence="1" id="KW-0597">Phosphoprotein</keyword>
<feature type="domain" description="FHA" evidence="3">
    <location>
        <begin position="173"/>
        <end position="223"/>
    </location>
</feature>
<organism evidence="4 5">
    <name type="scientific">Oryzihumus leptocrescens</name>
    <dbReference type="NCBI Taxonomy" id="297536"/>
    <lineage>
        <taxon>Bacteria</taxon>
        <taxon>Bacillati</taxon>
        <taxon>Actinomycetota</taxon>
        <taxon>Actinomycetes</taxon>
        <taxon>Micrococcales</taxon>
        <taxon>Intrasporangiaceae</taxon>
        <taxon>Oryzihumus</taxon>
    </lineage>
</organism>
<feature type="compositionally biased region" description="Low complexity" evidence="2">
    <location>
        <begin position="37"/>
        <end position="55"/>
    </location>
</feature>
<dbReference type="Gene3D" id="2.60.200.20">
    <property type="match status" value="1"/>
</dbReference>
<dbReference type="OrthoDB" id="5111283at2"/>
<protein>
    <submittedName>
        <fullName evidence="4">FHA domain-containing protein</fullName>
    </submittedName>
</protein>
<sequence>MSPYTCPQGHTSEAGDYCDTCGAPISAGSSGAGGAVAAGSGSAAAAAPGGSSASAGTGGAPGAPAPATTAPAGPRTCPSCSAPNDADALFCEACGYDFTTGAMPRPPDGAPGQGAAPDGQQPAATASPVPPPVALEWVAEVWVDPDWYAAQESEDPCPSPGPPTVVPLTVQSVLVGRRSVSRNIHPQVDCSTDTGVSRRQAQLTTDGQRWWVEDLQSANGTYVGPASGPLPTAPLPPGQRHEVDEDQRVYIGAWTRLVIRRATSEEKAARA</sequence>
<dbReference type="Pfam" id="PF12773">
    <property type="entry name" value="DZR"/>
    <property type="match status" value="1"/>
</dbReference>
<dbReference type="InterPro" id="IPR000253">
    <property type="entry name" value="FHA_dom"/>
</dbReference>
<dbReference type="InterPro" id="IPR008984">
    <property type="entry name" value="SMAD_FHA_dom_sf"/>
</dbReference>